<dbReference type="PROSITE" id="PS51078">
    <property type="entry name" value="ICLR_ED"/>
    <property type="match status" value="1"/>
</dbReference>
<feature type="domain" description="HTH iclR-type" evidence="4">
    <location>
        <begin position="1"/>
        <end position="58"/>
    </location>
</feature>
<dbReference type="Proteomes" id="UP000449906">
    <property type="component" value="Unassembled WGS sequence"/>
</dbReference>
<accession>A0A7J5E5X7</accession>
<dbReference type="InterPro" id="IPR014757">
    <property type="entry name" value="Tscrpt_reg_IclR_C"/>
</dbReference>
<evidence type="ECO:0000256" key="1">
    <source>
        <dbReference type="ARBA" id="ARBA00023015"/>
    </source>
</evidence>
<comment type="caution">
    <text evidence="6">The sequence shown here is derived from an EMBL/GenBank/DDBJ whole genome shotgun (WGS) entry which is preliminary data.</text>
</comment>
<organism evidence="6 7">
    <name type="scientific">Nocardioides simplex</name>
    <name type="common">Arthrobacter simplex</name>
    <dbReference type="NCBI Taxonomy" id="2045"/>
    <lineage>
        <taxon>Bacteria</taxon>
        <taxon>Bacillati</taxon>
        <taxon>Actinomycetota</taxon>
        <taxon>Actinomycetes</taxon>
        <taxon>Propionibacteriales</taxon>
        <taxon>Nocardioidaceae</taxon>
        <taxon>Pimelobacter</taxon>
    </lineage>
</organism>
<sequence>MGRVTRILNAFSESPDRLMLEDVMALTGLPRSTAFRILGQLIDEGWVEHDTRGYRLGPHAPTLTGRPGEHQEVRVAASPYLNELHALTGAVAHLSVLEGDRVHYLDKIGGSAARAVPSRVGARLLASDTVSGRALLACRSPEYVDDVLGPRLPAPRLALLHRDLAAVRQRRGVVHAPADPTTGIASIAAPVLGPHGAVAAISLALPGELPPARLAPLLLNQAHRIAGVLFPQRRLHGRSWLR</sequence>
<dbReference type="InterPro" id="IPR036390">
    <property type="entry name" value="WH_DNA-bd_sf"/>
</dbReference>
<keyword evidence="3" id="KW-0804">Transcription</keyword>
<dbReference type="PANTHER" id="PTHR30136">
    <property type="entry name" value="HELIX-TURN-HELIX TRANSCRIPTIONAL REGULATOR, ICLR FAMILY"/>
    <property type="match status" value="1"/>
</dbReference>
<dbReference type="InterPro" id="IPR036388">
    <property type="entry name" value="WH-like_DNA-bd_sf"/>
</dbReference>
<dbReference type="PANTHER" id="PTHR30136:SF24">
    <property type="entry name" value="HTH-TYPE TRANSCRIPTIONAL REPRESSOR ALLR"/>
    <property type="match status" value="1"/>
</dbReference>
<dbReference type="InterPro" id="IPR029016">
    <property type="entry name" value="GAF-like_dom_sf"/>
</dbReference>
<dbReference type="Gene3D" id="1.10.10.10">
    <property type="entry name" value="Winged helix-like DNA-binding domain superfamily/Winged helix DNA-binding domain"/>
    <property type="match status" value="1"/>
</dbReference>
<evidence type="ECO:0000259" key="4">
    <source>
        <dbReference type="PROSITE" id="PS51077"/>
    </source>
</evidence>
<evidence type="ECO:0000313" key="7">
    <source>
        <dbReference type="Proteomes" id="UP000449906"/>
    </source>
</evidence>
<dbReference type="PROSITE" id="PS51077">
    <property type="entry name" value="HTH_ICLR"/>
    <property type="match status" value="1"/>
</dbReference>
<dbReference type="SMART" id="SM00346">
    <property type="entry name" value="HTH_ICLR"/>
    <property type="match status" value="1"/>
</dbReference>
<dbReference type="EMBL" id="WBVM01000001">
    <property type="protein sequence ID" value="KAB2813563.1"/>
    <property type="molecule type" value="Genomic_DNA"/>
</dbReference>
<reference evidence="6 7" key="1">
    <citation type="submission" date="2019-09" db="EMBL/GenBank/DDBJ databases">
        <title>Pimelobacter sp. isolated from Paulinella.</title>
        <authorList>
            <person name="Jeong S.E."/>
        </authorList>
    </citation>
    <scope>NUCLEOTIDE SEQUENCE [LARGE SCALE GENOMIC DNA]</scope>
    <source>
        <strain evidence="6 7">Pch-N</strain>
    </source>
</reference>
<dbReference type="SUPFAM" id="SSF55781">
    <property type="entry name" value="GAF domain-like"/>
    <property type="match status" value="1"/>
</dbReference>
<dbReference type="GO" id="GO:0045892">
    <property type="term" value="P:negative regulation of DNA-templated transcription"/>
    <property type="evidence" value="ECO:0007669"/>
    <property type="project" value="TreeGrafter"/>
</dbReference>
<name>A0A7J5E5X7_NOCSI</name>
<evidence type="ECO:0000259" key="5">
    <source>
        <dbReference type="PROSITE" id="PS51078"/>
    </source>
</evidence>
<dbReference type="SUPFAM" id="SSF46785">
    <property type="entry name" value="Winged helix' DNA-binding domain"/>
    <property type="match status" value="1"/>
</dbReference>
<dbReference type="InterPro" id="IPR050707">
    <property type="entry name" value="HTH_MetabolicPath_Reg"/>
</dbReference>
<dbReference type="Pfam" id="PF09339">
    <property type="entry name" value="HTH_IclR"/>
    <property type="match status" value="1"/>
</dbReference>
<dbReference type="GO" id="GO:0003677">
    <property type="term" value="F:DNA binding"/>
    <property type="evidence" value="ECO:0007669"/>
    <property type="project" value="UniProtKB-KW"/>
</dbReference>
<proteinExistence type="predicted"/>
<keyword evidence="1" id="KW-0805">Transcription regulation</keyword>
<dbReference type="InterPro" id="IPR005471">
    <property type="entry name" value="Tscrpt_reg_IclR_N"/>
</dbReference>
<gene>
    <name evidence="6" type="ORF">F9L07_14920</name>
</gene>
<dbReference type="AlphaFoldDB" id="A0A7J5E5X7"/>
<evidence type="ECO:0000313" key="6">
    <source>
        <dbReference type="EMBL" id="KAB2813563.1"/>
    </source>
</evidence>
<dbReference type="GO" id="GO:0003700">
    <property type="term" value="F:DNA-binding transcription factor activity"/>
    <property type="evidence" value="ECO:0007669"/>
    <property type="project" value="TreeGrafter"/>
</dbReference>
<evidence type="ECO:0000256" key="2">
    <source>
        <dbReference type="ARBA" id="ARBA00023125"/>
    </source>
</evidence>
<protein>
    <submittedName>
        <fullName evidence="6">Helix-turn-helix domain-containing protein</fullName>
    </submittedName>
</protein>
<feature type="domain" description="IclR-ED" evidence="5">
    <location>
        <begin position="52"/>
        <end position="231"/>
    </location>
</feature>
<keyword evidence="2" id="KW-0238">DNA-binding</keyword>
<dbReference type="Pfam" id="PF01614">
    <property type="entry name" value="IclR_C"/>
    <property type="match status" value="1"/>
</dbReference>
<evidence type="ECO:0000256" key="3">
    <source>
        <dbReference type="ARBA" id="ARBA00023163"/>
    </source>
</evidence>
<dbReference type="Gene3D" id="3.30.450.40">
    <property type="match status" value="1"/>
</dbReference>